<dbReference type="AlphaFoldDB" id="A0A3B1CWG7"/>
<gene>
    <name evidence="1" type="ORF">MNBD_IGNAVI01-1266</name>
</gene>
<name>A0A3B1CWG7_9ZZZZ</name>
<protein>
    <submittedName>
        <fullName evidence="1">Uncharacterized protein</fullName>
    </submittedName>
</protein>
<dbReference type="EMBL" id="UOGD01000254">
    <property type="protein sequence ID" value="VAX23575.1"/>
    <property type="molecule type" value="Genomic_DNA"/>
</dbReference>
<accession>A0A3B1CWG7</accession>
<organism evidence="1">
    <name type="scientific">hydrothermal vent metagenome</name>
    <dbReference type="NCBI Taxonomy" id="652676"/>
    <lineage>
        <taxon>unclassified sequences</taxon>
        <taxon>metagenomes</taxon>
        <taxon>ecological metagenomes</taxon>
    </lineage>
</organism>
<reference evidence="1" key="1">
    <citation type="submission" date="2018-06" db="EMBL/GenBank/DDBJ databases">
        <authorList>
            <person name="Zhirakovskaya E."/>
        </authorList>
    </citation>
    <scope>NUCLEOTIDE SEQUENCE</scope>
</reference>
<sequence length="353" mass="40526">MKYFLLALFISINIFAQKNVTISDTLNVVTLQKFNVPADRYIVLTNIKRISIQAELLDSEFNKIRDVEEIAQTLSPKEVISKAKGGRGVMVQFVAKEAIEEPGVYYIRIDINYIDEQGKGTASAYYLVNVSYPIVTSKINLRENYFYSEKETMSFATAEFSDPNSYSYEIIDAAGNVLATGNSSIISFNKVFSNIKNVGKEIIVKGYYKEKQFFYKYNGDDVHKSEWTFRMNKPNLEEFNDWKKANPDDRIAISAWNKNAMRLLYTYTGNTPNGFVVVYPDIKNFQFKGEPKELFENPHYSRAGNFLYVSFGLNKEFLAQMEDCAEQPVTLSLKFTTQFGEKVEKVYEGIILK</sequence>
<evidence type="ECO:0000313" key="1">
    <source>
        <dbReference type="EMBL" id="VAX23575.1"/>
    </source>
</evidence>
<proteinExistence type="predicted"/>